<dbReference type="SUPFAM" id="SSF53474">
    <property type="entry name" value="alpha/beta-Hydrolases"/>
    <property type="match status" value="1"/>
</dbReference>
<dbReference type="EMBL" id="PRLG01000034">
    <property type="protein sequence ID" value="PYY25652.1"/>
    <property type="molecule type" value="Genomic_DNA"/>
</dbReference>
<dbReference type="Proteomes" id="UP000247459">
    <property type="component" value="Unassembled WGS sequence"/>
</dbReference>
<protein>
    <submittedName>
        <fullName evidence="1">Uncharacterized protein</fullName>
    </submittedName>
</protein>
<gene>
    <name evidence="1" type="ORF">PIL02S_06454</name>
</gene>
<dbReference type="InterPro" id="IPR029058">
    <property type="entry name" value="AB_hydrolase_fold"/>
</dbReference>
<accession>A0A2W0C6J3</accession>
<evidence type="ECO:0000313" key="1">
    <source>
        <dbReference type="EMBL" id="PYY25652.1"/>
    </source>
</evidence>
<comment type="caution">
    <text evidence="1">The sequence shown here is derived from an EMBL/GenBank/DDBJ whole genome shotgun (WGS) entry which is preliminary data.</text>
</comment>
<keyword evidence="1" id="KW-0808">Transferase</keyword>
<dbReference type="Gene3D" id="3.40.50.1820">
    <property type="entry name" value="alpha/beta hydrolase"/>
    <property type="match status" value="1"/>
</dbReference>
<proteinExistence type="predicted"/>
<reference evidence="1 2" key="1">
    <citation type="submission" date="2018-01" db="EMBL/GenBank/DDBJ databases">
        <title>Genome sequence of the PGP bacterium Paenibacillus illinoisensis E3.</title>
        <authorList>
            <person name="Rolli E."/>
            <person name="Marasco R."/>
            <person name="Bessem C."/>
            <person name="Michoud G."/>
            <person name="Gaiarsa S."/>
            <person name="Borin S."/>
            <person name="Daffonchio D."/>
        </authorList>
    </citation>
    <scope>NUCLEOTIDE SEQUENCE [LARGE SCALE GENOMIC DNA]</scope>
    <source>
        <strain evidence="1 2">E3</strain>
    </source>
</reference>
<dbReference type="GO" id="GO:0016746">
    <property type="term" value="F:acyltransferase activity"/>
    <property type="evidence" value="ECO:0007669"/>
    <property type="project" value="UniProtKB-KW"/>
</dbReference>
<evidence type="ECO:0000313" key="2">
    <source>
        <dbReference type="Proteomes" id="UP000247459"/>
    </source>
</evidence>
<keyword evidence="1" id="KW-0012">Acyltransferase</keyword>
<dbReference type="AlphaFoldDB" id="A0A2W0C6J3"/>
<sequence>MQTSVQTPPGDFDKALQSIKALACIMPGSTDLFCTADDNEYEAKRIPNAFLKPIQSIWGHFAGRGINSADNQFIGDNLK</sequence>
<organism evidence="1 2">
    <name type="scientific">Paenibacillus illinoisensis</name>
    <dbReference type="NCBI Taxonomy" id="59845"/>
    <lineage>
        <taxon>Bacteria</taxon>
        <taxon>Bacillati</taxon>
        <taxon>Bacillota</taxon>
        <taxon>Bacilli</taxon>
        <taxon>Bacillales</taxon>
        <taxon>Paenibacillaceae</taxon>
        <taxon>Paenibacillus</taxon>
    </lineage>
</organism>
<name>A0A2W0C6J3_9BACL</name>